<name>A0AAD9R3I0_ACRCE</name>
<gene>
    <name evidence="1" type="ORF">P5673_002378</name>
</gene>
<evidence type="ECO:0000313" key="1">
    <source>
        <dbReference type="EMBL" id="KAK2572168.1"/>
    </source>
</evidence>
<keyword evidence="2" id="KW-1185">Reference proteome</keyword>
<accession>A0AAD9R3I0</accession>
<dbReference type="EMBL" id="JARQWQ010000004">
    <property type="protein sequence ID" value="KAK2572168.1"/>
    <property type="molecule type" value="Genomic_DNA"/>
</dbReference>
<proteinExistence type="predicted"/>
<dbReference type="Proteomes" id="UP001249851">
    <property type="component" value="Unassembled WGS sequence"/>
</dbReference>
<protein>
    <submittedName>
        <fullName evidence="1">Uncharacterized protein</fullName>
    </submittedName>
</protein>
<sequence>MKRIDSRGFGPLERKKNIDRHDLMCFRCAATPSGVPKNSLRRLSRLFLAGCLAVDKMSIKSFVKIMQPKPPFYGKRTEFQGLRSPMGRSDVRRVFVLILCFPTGANHGFRKGDNMGSIQHKEELRLKSKQNDDSSIKSQKLLDNHLVVVIEIRSDEMYSLDVMINNRMIWLDFNASQRMKVPNLVGNTQEFNFEEVNLIIEAFFSYRNLLPDNVKYQGKLTKQTDALSRKLSPFVTSPIMKFLGTEDFQVLKSTFTALSMDHARA</sequence>
<reference evidence="1" key="2">
    <citation type="journal article" date="2023" name="Science">
        <title>Genomic signatures of disease resistance in endangered staghorn corals.</title>
        <authorList>
            <person name="Vollmer S.V."/>
            <person name="Selwyn J.D."/>
            <person name="Despard B.A."/>
            <person name="Roesel C.L."/>
        </authorList>
    </citation>
    <scope>NUCLEOTIDE SEQUENCE</scope>
    <source>
        <strain evidence="1">K2</strain>
    </source>
</reference>
<dbReference type="AlphaFoldDB" id="A0AAD9R3I0"/>
<comment type="caution">
    <text evidence="1">The sequence shown here is derived from an EMBL/GenBank/DDBJ whole genome shotgun (WGS) entry which is preliminary data.</text>
</comment>
<organism evidence="1 2">
    <name type="scientific">Acropora cervicornis</name>
    <name type="common">Staghorn coral</name>
    <dbReference type="NCBI Taxonomy" id="6130"/>
    <lineage>
        <taxon>Eukaryota</taxon>
        <taxon>Metazoa</taxon>
        <taxon>Cnidaria</taxon>
        <taxon>Anthozoa</taxon>
        <taxon>Hexacorallia</taxon>
        <taxon>Scleractinia</taxon>
        <taxon>Astrocoeniina</taxon>
        <taxon>Acroporidae</taxon>
        <taxon>Acropora</taxon>
    </lineage>
</organism>
<reference evidence="1" key="1">
    <citation type="journal article" date="2023" name="G3 (Bethesda)">
        <title>Whole genome assembly and annotation of the endangered Caribbean coral Acropora cervicornis.</title>
        <authorList>
            <person name="Selwyn J.D."/>
            <person name="Vollmer S.V."/>
        </authorList>
    </citation>
    <scope>NUCLEOTIDE SEQUENCE</scope>
    <source>
        <strain evidence="1">K2</strain>
    </source>
</reference>
<evidence type="ECO:0000313" key="2">
    <source>
        <dbReference type="Proteomes" id="UP001249851"/>
    </source>
</evidence>